<dbReference type="EMBL" id="CP007139">
    <property type="protein sequence ID" value="AIE86697.1"/>
    <property type="molecule type" value="Genomic_DNA"/>
</dbReference>
<evidence type="ECO:0000259" key="5">
    <source>
        <dbReference type="Pfam" id="PF04542"/>
    </source>
</evidence>
<evidence type="ECO:0000256" key="4">
    <source>
        <dbReference type="ARBA" id="ARBA00023163"/>
    </source>
</evidence>
<accession>A0A068NTL6</accession>
<dbReference type="Pfam" id="PF04542">
    <property type="entry name" value="Sigma70_r2"/>
    <property type="match status" value="1"/>
</dbReference>
<name>A0A068NTL6_FIMGI</name>
<dbReference type="InterPro" id="IPR039425">
    <property type="entry name" value="RNA_pol_sigma-70-like"/>
</dbReference>
<dbReference type="STRING" id="661478.OP10G_3329"/>
<keyword evidence="3" id="KW-0731">Sigma factor</keyword>
<feature type="domain" description="RNA polymerase sigma-70 region 2" evidence="5">
    <location>
        <begin position="2"/>
        <end position="44"/>
    </location>
</feature>
<dbReference type="GO" id="GO:0006352">
    <property type="term" value="P:DNA-templated transcription initiation"/>
    <property type="evidence" value="ECO:0007669"/>
    <property type="project" value="InterPro"/>
</dbReference>
<dbReference type="SUPFAM" id="SSF88659">
    <property type="entry name" value="Sigma3 and sigma4 domains of RNA polymerase sigma factors"/>
    <property type="match status" value="1"/>
</dbReference>
<dbReference type="HOGENOM" id="CLU_047691_3_1_0"/>
<evidence type="ECO:0000256" key="3">
    <source>
        <dbReference type="ARBA" id="ARBA00023082"/>
    </source>
</evidence>
<dbReference type="InterPro" id="IPR013325">
    <property type="entry name" value="RNA_pol_sigma_r2"/>
</dbReference>
<dbReference type="Pfam" id="PF08281">
    <property type="entry name" value="Sigma70_r4_2"/>
    <property type="match status" value="1"/>
</dbReference>
<dbReference type="AlphaFoldDB" id="A0A068NTL6"/>
<keyword evidence="2" id="KW-0805">Transcription regulation</keyword>
<dbReference type="Gene3D" id="1.10.1740.10">
    <property type="match status" value="1"/>
</dbReference>
<reference evidence="7 8" key="1">
    <citation type="journal article" date="2014" name="PLoS ONE">
        <title>The first complete genome sequence of the class fimbriimonadia in the phylum armatimonadetes.</title>
        <authorList>
            <person name="Hu Z.Y."/>
            <person name="Wang Y.Z."/>
            <person name="Im W.T."/>
            <person name="Wang S.Y."/>
            <person name="Zhao G.P."/>
            <person name="Zheng H.J."/>
            <person name="Quan Z.X."/>
        </authorList>
    </citation>
    <scope>NUCLEOTIDE SEQUENCE [LARGE SCALE GENOMIC DNA]</scope>
    <source>
        <strain evidence="7">Gsoil 348</strain>
    </source>
</reference>
<proteinExistence type="inferred from homology"/>
<dbReference type="Proteomes" id="UP000027982">
    <property type="component" value="Chromosome"/>
</dbReference>
<sequence>MVAETFLRVYRSLHTFKGDSEWSTWLFRIAANAFFDYRKRNSRRERFSLSEREFLAESDSAVAHVSLSPHEVAVRRDEEARIGRAVSQLPSPHREMVQMYYFEESSYDEMAERLEIPIGTVKSRMNRARRHLAPLLLSEPTFSLG</sequence>
<feature type="domain" description="RNA polymerase sigma factor 70 region 4 type 2" evidence="6">
    <location>
        <begin position="81"/>
        <end position="132"/>
    </location>
</feature>
<dbReference type="InterPro" id="IPR007627">
    <property type="entry name" value="RNA_pol_sigma70_r2"/>
</dbReference>
<evidence type="ECO:0000256" key="1">
    <source>
        <dbReference type="ARBA" id="ARBA00010641"/>
    </source>
</evidence>
<evidence type="ECO:0000259" key="6">
    <source>
        <dbReference type="Pfam" id="PF08281"/>
    </source>
</evidence>
<dbReference type="eggNOG" id="COG1595">
    <property type="taxonomic scope" value="Bacteria"/>
</dbReference>
<keyword evidence="8" id="KW-1185">Reference proteome</keyword>
<evidence type="ECO:0000256" key="2">
    <source>
        <dbReference type="ARBA" id="ARBA00023015"/>
    </source>
</evidence>
<dbReference type="SUPFAM" id="SSF88946">
    <property type="entry name" value="Sigma2 domain of RNA polymerase sigma factors"/>
    <property type="match status" value="1"/>
</dbReference>
<comment type="similarity">
    <text evidence="1">Belongs to the sigma-70 factor family. ECF subfamily.</text>
</comment>
<dbReference type="InterPro" id="IPR013249">
    <property type="entry name" value="RNA_pol_sigma70_r4_t2"/>
</dbReference>
<dbReference type="KEGG" id="fgi:OP10G_3329"/>
<evidence type="ECO:0000313" key="8">
    <source>
        <dbReference type="Proteomes" id="UP000027982"/>
    </source>
</evidence>
<keyword evidence="4" id="KW-0804">Transcription</keyword>
<dbReference type="Gene3D" id="1.10.10.10">
    <property type="entry name" value="Winged helix-like DNA-binding domain superfamily/Winged helix DNA-binding domain"/>
    <property type="match status" value="1"/>
</dbReference>
<dbReference type="GO" id="GO:0016987">
    <property type="term" value="F:sigma factor activity"/>
    <property type="evidence" value="ECO:0007669"/>
    <property type="project" value="UniProtKB-KW"/>
</dbReference>
<dbReference type="InterPro" id="IPR014284">
    <property type="entry name" value="RNA_pol_sigma-70_dom"/>
</dbReference>
<dbReference type="GO" id="GO:0003677">
    <property type="term" value="F:DNA binding"/>
    <property type="evidence" value="ECO:0007669"/>
    <property type="project" value="InterPro"/>
</dbReference>
<dbReference type="NCBIfam" id="TIGR02937">
    <property type="entry name" value="sigma70-ECF"/>
    <property type="match status" value="1"/>
</dbReference>
<protein>
    <submittedName>
        <fullName evidence="7">RNA polymerase ECF-type sigma factor</fullName>
    </submittedName>
</protein>
<organism evidence="7 8">
    <name type="scientific">Fimbriimonas ginsengisoli Gsoil 348</name>
    <dbReference type="NCBI Taxonomy" id="661478"/>
    <lineage>
        <taxon>Bacteria</taxon>
        <taxon>Bacillati</taxon>
        <taxon>Armatimonadota</taxon>
        <taxon>Fimbriimonadia</taxon>
        <taxon>Fimbriimonadales</taxon>
        <taxon>Fimbriimonadaceae</taxon>
        <taxon>Fimbriimonas</taxon>
    </lineage>
</organism>
<dbReference type="InterPro" id="IPR013324">
    <property type="entry name" value="RNA_pol_sigma_r3/r4-like"/>
</dbReference>
<dbReference type="InterPro" id="IPR036388">
    <property type="entry name" value="WH-like_DNA-bd_sf"/>
</dbReference>
<dbReference type="CDD" id="cd06171">
    <property type="entry name" value="Sigma70_r4"/>
    <property type="match status" value="1"/>
</dbReference>
<dbReference type="PANTHER" id="PTHR43133">
    <property type="entry name" value="RNA POLYMERASE ECF-TYPE SIGMA FACTO"/>
    <property type="match status" value="1"/>
</dbReference>
<dbReference type="PANTHER" id="PTHR43133:SF51">
    <property type="entry name" value="RNA POLYMERASE SIGMA FACTOR"/>
    <property type="match status" value="1"/>
</dbReference>
<gene>
    <name evidence="7" type="ORF">OP10G_3329</name>
</gene>
<evidence type="ECO:0000313" key="7">
    <source>
        <dbReference type="EMBL" id="AIE86697.1"/>
    </source>
</evidence>